<accession>A0AA97I242</accession>
<sequence length="357" mass="38825">MDDFASLSAGKQIDDQANYQWRVARRTVGNVKPNDFAWAVGDIPEPGTGEVLLKTHYLGLAPVMRFYMQGTGAAGEAVLQPGDVIHGRGVAQVVKSRHPDWQEGQMVQGQIGWQTYKVSSLSEQEKFFPMPHNDLPAALGAGVLGMTGLSAHAGLFACGAPQKGDRMVLSGAAGGVGSMVSQLAANVAGCDVVGIAGGQDKCAFILNHGCSEAIDYKAEDIASRLDALRPDGIDLYFDNVGGETLQACLERLRMHSRIVLCGSISEYTRDTPFGLSNYTRLRATDSLMRGFFVYNHLHEWERVMDDMAGWIHDGKLRPVQDIEQGFENMPHALANLYHGRNVGVQCCSVRGEPDEWL</sequence>
<reference evidence="4 5" key="1">
    <citation type="submission" date="2023-10" db="EMBL/GenBank/DDBJ databases">
        <title>Complete genome sequence of a Sphingomonadaceae bacterium.</title>
        <authorList>
            <person name="Yan C."/>
        </authorList>
    </citation>
    <scope>NUCLEOTIDE SEQUENCE [LARGE SCALE GENOMIC DNA]</scope>
    <source>
        <strain evidence="4 5">SCSIO 66989</strain>
    </source>
</reference>
<dbReference type="RefSeq" id="WP_317082259.1">
    <property type="nucleotide sequence ID" value="NZ_CP136594.1"/>
</dbReference>
<dbReference type="EMBL" id="CP136594">
    <property type="protein sequence ID" value="WOE75395.1"/>
    <property type="molecule type" value="Genomic_DNA"/>
</dbReference>
<dbReference type="Pfam" id="PF16884">
    <property type="entry name" value="ADH_N_2"/>
    <property type="match status" value="1"/>
</dbReference>
<keyword evidence="5" id="KW-1185">Reference proteome</keyword>
<dbReference type="CDD" id="cd05288">
    <property type="entry name" value="PGDH"/>
    <property type="match status" value="1"/>
</dbReference>
<dbReference type="InterPro" id="IPR036291">
    <property type="entry name" value="NAD(P)-bd_dom_sf"/>
</dbReference>
<dbReference type="AlphaFoldDB" id="A0AA97I242"/>
<evidence type="ECO:0000256" key="1">
    <source>
        <dbReference type="ARBA" id="ARBA00023002"/>
    </source>
</evidence>
<dbReference type="InterPro" id="IPR013149">
    <property type="entry name" value="ADH-like_C"/>
</dbReference>
<feature type="domain" description="Oxidoreductase N-terminal" evidence="3">
    <location>
        <begin position="20"/>
        <end position="123"/>
    </location>
</feature>
<dbReference type="PANTHER" id="PTHR43205:SF7">
    <property type="entry name" value="PROSTAGLANDIN REDUCTASE 1"/>
    <property type="match status" value="1"/>
</dbReference>
<proteinExistence type="predicted"/>
<gene>
    <name evidence="4" type="ORF">RB602_01370</name>
</gene>
<dbReference type="GO" id="GO:0016628">
    <property type="term" value="F:oxidoreductase activity, acting on the CH-CH group of donors, NAD or NADP as acceptor"/>
    <property type="evidence" value="ECO:0007669"/>
    <property type="project" value="InterPro"/>
</dbReference>
<evidence type="ECO:0000259" key="2">
    <source>
        <dbReference type="Pfam" id="PF00107"/>
    </source>
</evidence>
<dbReference type="SUPFAM" id="SSF50129">
    <property type="entry name" value="GroES-like"/>
    <property type="match status" value="1"/>
</dbReference>
<name>A0AA97I242_9SPHN</name>
<protein>
    <submittedName>
        <fullName evidence="4">NADP-dependent oxidoreductase</fullName>
    </submittedName>
</protein>
<dbReference type="InterPro" id="IPR011032">
    <property type="entry name" value="GroES-like_sf"/>
</dbReference>
<dbReference type="SUPFAM" id="SSF51735">
    <property type="entry name" value="NAD(P)-binding Rossmann-fold domains"/>
    <property type="match status" value="1"/>
</dbReference>
<dbReference type="Gene3D" id="3.40.50.720">
    <property type="entry name" value="NAD(P)-binding Rossmann-like Domain"/>
    <property type="match status" value="1"/>
</dbReference>
<dbReference type="PANTHER" id="PTHR43205">
    <property type="entry name" value="PROSTAGLANDIN REDUCTASE"/>
    <property type="match status" value="1"/>
</dbReference>
<dbReference type="Proteomes" id="UP001302429">
    <property type="component" value="Chromosome"/>
</dbReference>
<dbReference type="FunFam" id="3.40.50.720:FF:000121">
    <property type="entry name" value="Prostaglandin reductase 2"/>
    <property type="match status" value="1"/>
</dbReference>
<dbReference type="InterPro" id="IPR041694">
    <property type="entry name" value="ADH_N_2"/>
</dbReference>
<dbReference type="InterPro" id="IPR045010">
    <property type="entry name" value="MDR_fam"/>
</dbReference>
<evidence type="ECO:0000313" key="4">
    <source>
        <dbReference type="EMBL" id="WOE75395.1"/>
    </source>
</evidence>
<evidence type="ECO:0000313" key="5">
    <source>
        <dbReference type="Proteomes" id="UP001302429"/>
    </source>
</evidence>
<dbReference type="Pfam" id="PF00107">
    <property type="entry name" value="ADH_zinc_N"/>
    <property type="match status" value="1"/>
</dbReference>
<feature type="domain" description="Alcohol dehydrogenase-like C-terminal" evidence="2">
    <location>
        <begin position="175"/>
        <end position="307"/>
    </location>
</feature>
<keyword evidence="1" id="KW-0560">Oxidoreductase</keyword>
<organism evidence="4 5">
    <name type="scientific">Alterisphingorhabdus coralli</name>
    <dbReference type="NCBI Taxonomy" id="3071408"/>
    <lineage>
        <taxon>Bacteria</taxon>
        <taxon>Pseudomonadati</taxon>
        <taxon>Pseudomonadota</taxon>
        <taxon>Alphaproteobacteria</taxon>
        <taxon>Sphingomonadales</taxon>
        <taxon>Sphingomonadaceae</taxon>
        <taxon>Alterisphingorhabdus (ex Yan et al. 2024)</taxon>
    </lineage>
</organism>
<dbReference type="Gene3D" id="3.90.180.10">
    <property type="entry name" value="Medium-chain alcohol dehydrogenases, catalytic domain"/>
    <property type="match status" value="1"/>
</dbReference>
<dbReference type="KEGG" id="acoa:RB602_01370"/>
<evidence type="ECO:0000259" key="3">
    <source>
        <dbReference type="Pfam" id="PF16884"/>
    </source>
</evidence>